<dbReference type="EMBL" id="CAJNOJ010000645">
    <property type="protein sequence ID" value="CAF1503040.1"/>
    <property type="molecule type" value="Genomic_DNA"/>
</dbReference>
<gene>
    <name evidence="3" type="ORF">EDS130_LOCUS42754</name>
    <name evidence="2" type="ORF">XAT740_LOCUS5916</name>
</gene>
<dbReference type="InterPro" id="IPR018289">
    <property type="entry name" value="MULE_transposase_dom"/>
</dbReference>
<evidence type="ECO:0000313" key="2">
    <source>
        <dbReference type="EMBL" id="CAF0859609.1"/>
    </source>
</evidence>
<organism evidence="2 4">
    <name type="scientific">Adineta ricciae</name>
    <name type="common">Rotifer</name>
    <dbReference type="NCBI Taxonomy" id="249248"/>
    <lineage>
        <taxon>Eukaryota</taxon>
        <taxon>Metazoa</taxon>
        <taxon>Spiralia</taxon>
        <taxon>Gnathifera</taxon>
        <taxon>Rotifera</taxon>
        <taxon>Eurotatoria</taxon>
        <taxon>Bdelloidea</taxon>
        <taxon>Adinetida</taxon>
        <taxon>Adinetidae</taxon>
        <taxon>Adineta</taxon>
    </lineage>
</organism>
<evidence type="ECO:0000259" key="1">
    <source>
        <dbReference type="Pfam" id="PF10551"/>
    </source>
</evidence>
<dbReference type="OrthoDB" id="5914406at2759"/>
<evidence type="ECO:0000313" key="3">
    <source>
        <dbReference type="EMBL" id="CAF1503040.1"/>
    </source>
</evidence>
<reference evidence="2" key="1">
    <citation type="submission" date="2021-02" db="EMBL/GenBank/DDBJ databases">
        <authorList>
            <person name="Nowell W R."/>
        </authorList>
    </citation>
    <scope>NUCLEOTIDE SEQUENCE</scope>
</reference>
<protein>
    <recommendedName>
        <fullName evidence="1">MULE transposase domain-containing protein</fullName>
    </recommendedName>
</protein>
<dbReference type="Pfam" id="PF10551">
    <property type="entry name" value="MULE"/>
    <property type="match status" value="1"/>
</dbReference>
<comment type="caution">
    <text evidence="2">The sequence shown here is derived from an EMBL/GenBank/DDBJ whole genome shotgun (WGS) entry which is preliminary data.</text>
</comment>
<dbReference type="Proteomes" id="UP000663828">
    <property type="component" value="Unassembled WGS sequence"/>
</dbReference>
<dbReference type="Proteomes" id="UP000663852">
    <property type="component" value="Unassembled WGS sequence"/>
</dbReference>
<dbReference type="EMBL" id="CAJNOR010000262">
    <property type="protein sequence ID" value="CAF0859609.1"/>
    <property type="molecule type" value="Genomic_DNA"/>
</dbReference>
<proteinExistence type="predicted"/>
<dbReference type="AlphaFoldDB" id="A0A813WW90"/>
<sequence length="194" mass="22650">MSEVSLYVDKPICSITGSKKLTYQELFQELNSIAVSLGIVWKPERIMPDFEVGLIPAISTKFPESIHSCCFFRYQHSLYRRIQSLGLAAAYSNDELVRNYCRKLMALALLPVDKVESSFYHLRTTVDSTVKKQLRGLFMYFDNYWINTIPVQMWNVRNCPYRTNNICEGFHSRLNRRIERAHMVLYPVYSGRGN</sequence>
<name>A0A813WW90_ADIRI</name>
<feature type="domain" description="MULE transposase" evidence="1">
    <location>
        <begin position="16"/>
        <end position="73"/>
    </location>
</feature>
<keyword evidence="4" id="KW-1185">Reference proteome</keyword>
<accession>A0A813WW90</accession>
<evidence type="ECO:0000313" key="4">
    <source>
        <dbReference type="Proteomes" id="UP000663828"/>
    </source>
</evidence>